<comment type="subcellular location">
    <subcellularLocation>
        <location evidence="1">Nucleus</location>
    </subcellularLocation>
</comment>
<feature type="region of interest" description="Disordered" evidence="6">
    <location>
        <begin position="125"/>
        <end position="160"/>
    </location>
</feature>
<dbReference type="GO" id="GO:0000981">
    <property type="term" value="F:DNA-binding transcription factor activity, RNA polymerase II-specific"/>
    <property type="evidence" value="ECO:0007669"/>
    <property type="project" value="TreeGrafter"/>
</dbReference>
<evidence type="ECO:0000256" key="4">
    <source>
        <dbReference type="ARBA" id="ARBA00023163"/>
    </source>
</evidence>
<evidence type="ECO:0000313" key="8">
    <source>
        <dbReference type="EnsemblFungi" id="PTTG_01296-t43_1-p1"/>
    </source>
</evidence>
<keyword evidence="4" id="KW-0804">Transcription</keyword>
<dbReference type="InterPro" id="IPR040223">
    <property type="entry name" value="PAR_bZIP"/>
</dbReference>
<reference evidence="8" key="4">
    <citation type="submission" date="2025-05" db="UniProtKB">
        <authorList>
            <consortium name="EnsemblFungi"/>
        </authorList>
    </citation>
    <scope>IDENTIFICATION</scope>
    <source>
        <strain evidence="8">isolate 1-1 / race 1 (BBBD)</strain>
    </source>
</reference>
<reference evidence="7" key="2">
    <citation type="submission" date="2016-05" db="EMBL/GenBank/DDBJ databases">
        <title>Comparative analysis highlights variable genome content of wheat rusts and divergence of the mating loci.</title>
        <authorList>
            <person name="Cuomo C.A."/>
            <person name="Bakkeren G."/>
            <person name="Szabo L."/>
            <person name="Khalil H."/>
            <person name="Joly D."/>
            <person name="Goldberg J."/>
            <person name="Young S."/>
            <person name="Zeng Q."/>
            <person name="Fellers J."/>
        </authorList>
    </citation>
    <scope>NUCLEOTIDE SEQUENCE [LARGE SCALE GENOMIC DNA]</scope>
    <source>
        <strain evidence="7">1-1 BBBD Race 1</strain>
    </source>
</reference>
<name>A0A180G2Q4_PUCT1</name>
<sequence length="496" mass="56090">MATLSDLPAEIVHRIIGYIILPEFGEVYKSDHPKVLDPNAIEAGQRKLRPHELLYPLGRPLGQATPGGFWYFRQDVSSNPLLPLSLINRTFQACAQEILFKNVPLMSRRRAGLLLRALTRSSSDDQLTGARMDSSDKPNTREECDSEEMRPSGTNPHPHLSRLAQHVRTLQLRWRGLRSMHNGTKGGCSLFCDIIRSCPLLKNVAIQPTFSKECREPLLDALASRQLIKEFVILRDDSDIDERSSTFQWSLDDLLGRLFPKWDFLETVELRELVGESKKEKSQIGTAQKPKLNCAIQSMILHDPKINADELSVLLNSFRDSLRTLEIDGPCWAIGRAGICRILKECTNPELECLKLYWCVNCYEGRRDFEDLESDDPETNPGLLDIIFKSPSALRNLKSLSFAGKIATPKLFERLPDSIVKIAWSGDCITLYQFSDILSSTREDKEILPNLKCCSIHSFGYGTTREVVEAACKARGACAHIDLISNIRFRANVYDR</sequence>
<proteinExistence type="predicted"/>
<dbReference type="OrthoDB" id="2529772at2759"/>
<dbReference type="VEuPathDB" id="FungiDB:PTTG_01296"/>
<keyword evidence="3" id="KW-0238">DNA-binding</keyword>
<dbReference type="AlphaFoldDB" id="A0A180G2Q4"/>
<dbReference type="PANTHER" id="PTHR11988:SF27">
    <property type="entry name" value="GH27708P"/>
    <property type="match status" value="1"/>
</dbReference>
<keyword evidence="9" id="KW-1185">Reference proteome</keyword>
<dbReference type="GO" id="GO:0005634">
    <property type="term" value="C:nucleus"/>
    <property type="evidence" value="ECO:0007669"/>
    <property type="project" value="UniProtKB-SubCell"/>
</dbReference>
<evidence type="ECO:0000256" key="1">
    <source>
        <dbReference type="ARBA" id="ARBA00004123"/>
    </source>
</evidence>
<organism evidence="7">
    <name type="scientific">Puccinia triticina (isolate 1-1 / race 1 (BBBD))</name>
    <name type="common">Brown leaf rust fungus</name>
    <dbReference type="NCBI Taxonomy" id="630390"/>
    <lineage>
        <taxon>Eukaryota</taxon>
        <taxon>Fungi</taxon>
        <taxon>Dikarya</taxon>
        <taxon>Basidiomycota</taxon>
        <taxon>Pucciniomycotina</taxon>
        <taxon>Pucciniomycetes</taxon>
        <taxon>Pucciniales</taxon>
        <taxon>Pucciniaceae</taxon>
        <taxon>Puccinia</taxon>
    </lineage>
</organism>
<dbReference type="PANTHER" id="PTHR11988">
    <property type="entry name" value="THYROTROPH EMBRYONIC FACTOR RELATED"/>
    <property type="match status" value="1"/>
</dbReference>
<evidence type="ECO:0000313" key="9">
    <source>
        <dbReference type="Proteomes" id="UP000005240"/>
    </source>
</evidence>
<evidence type="ECO:0008006" key="10">
    <source>
        <dbReference type="Google" id="ProtNLM"/>
    </source>
</evidence>
<dbReference type="EMBL" id="ADAS02000866">
    <property type="protein sequence ID" value="OAV86719.1"/>
    <property type="molecule type" value="Genomic_DNA"/>
</dbReference>
<feature type="compositionally biased region" description="Basic and acidic residues" evidence="6">
    <location>
        <begin position="133"/>
        <end position="150"/>
    </location>
</feature>
<dbReference type="EnsemblFungi" id="PTTG_01296-t43_1">
    <property type="protein sequence ID" value="PTTG_01296-t43_1-p1"/>
    <property type="gene ID" value="PTTG_01296"/>
</dbReference>
<evidence type="ECO:0000256" key="6">
    <source>
        <dbReference type="SAM" id="MobiDB-lite"/>
    </source>
</evidence>
<gene>
    <name evidence="7" type="ORF">PTTG_01296</name>
</gene>
<dbReference type="GO" id="GO:0000978">
    <property type="term" value="F:RNA polymerase II cis-regulatory region sequence-specific DNA binding"/>
    <property type="evidence" value="ECO:0007669"/>
    <property type="project" value="TreeGrafter"/>
</dbReference>
<evidence type="ECO:0000256" key="5">
    <source>
        <dbReference type="ARBA" id="ARBA00023242"/>
    </source>
</evidence>
<keyword evidence="5" id="KW-0539">Nucleus</keyword>
<keyword evidence="2" id="KW-0805">Transcription regulation</keyword>
<evidence type="ECO:0000313" key="7">
    <source>
        <dbReference type="EMBL" id="OAV86719.1"/>
    </source>
</evidence>
<evidence type="ECO:0000256" key="2">
    <source>
        <dbReference type="ARBA" id="ARBA00023015"/>
    </source>
</evidence>
<accession>A0A180G2Q4</accession>
<evidence type="ECO:0000256" key="3">
    <source>
        <dbReference type="ARBA" id="ARBA00023125"/>
    </source>
</evidence>
<reference evidence="8 9" key="3">
    <citation type="journal article" date="2017" name="G3 (Bethesda)">
        <title>Comparative analysis highlights variable genome content of wheat rusts and divergence of the mating loci.</title>
        <authorList>
            <person name="Cuomo C.A."/>
            <person name="Bakkeren G."/>
            <person name="Khalil H.B."/>
            <person name="Panwar V."/>
            <person name="Joly D."/>
            <person name="Linning R."/>
            <person name="Sakthikumar S."/>
            <person name="Song X."/>
            <person name="Adiconis X."/>
            <person name="Fan L."/>
            <person name="Goldberg J.M."/>
            <person name="Levin J.Z."/>
            <person name="Young S."/>
            <person name="Zeng Q."/>
            <person name="Anikster Y."/>
            <person name="Bruce M."/>
            <person name="Wang M."/>
            <person name="Yin C."/>
            <person name="McCallum B."/>
            <person name="Szabo L.J."/>
            <person name="Hulbert S."/>
            <person name="Chen X."/>
            <person name="Fellers J.P."/>
        </authorList>
    </citation>
    <scope>NUCLEOTIDE SEQUENCE</scope>
    <source>
        <strain evidence="8">isolate 1-1 / race 1 (BBBD)</strain>
        <strain evidence="9">Isolate 1-1 / race 1 (BBBD)</strain>
    </source>
</reference>
<protein>
    <recommendedName>
        <fullName evidence="10">F-box domain-containing protein</fullName>
    </recommendedName>
</protein>
<dbReference type="Proteomes" id="UP000005240">
    <property type="component" value="Unassembled WGS sequence"/>
</dbReference>
<reference evidence="7" key="1">
    <citation type="submission" date="2009-11" db="EMBL/GenBank/DDBJ databases">
        <authorList>
            <consortium name="The Broad Institute Genome Sequencing Platform"/>
            <person name="Ward D."/>
            <person name="Feldgarden M."/>
            <person name="Earl A."/>
            <person name="Young S.K."/>
            <person name="Zeng Q."/>
            <person name="Koehrsen M."/>
            <person name="Alvarado L."/>
            <person name="Berlin A."/>
            <person name="Bochicchio J."/>
            <person name="Borenstein D."/>
            <person name="Chapman S.B."/>
            <person name="Chen Z."/>
            <person name="Engels R."/>
            <person name="Freedman E."/>
            <person name="Gellesch M."/>
            <person name="Goldberg J."/>
            <person name="Griggs A."/>
            <person name="Gujja S."/>
            <person name="Heilman E."/>
            <person name="Heiman D."/>
            <person name="Hepburn T."/>
            <person name="Howarth C."/>
            <person name="Jen D."/>
            <person name="Larson L."/>
            <person name="Lewis B."/>
            <person name="Mehta T."/>
            <person name="Park D."/>
            <person name="Pearson M."/>
            <person name="Roberts A."/>
            <person name="Saif S."/>
            <person name="Shea T."/>
            <person name="Shenoy N."/>
            <person name="Sisk P."/>
            <person name="Stolte C."/>
            <person name="Sykes S."/>
            <person name="Thomson T."/>
            <person name="Walk T."/>
            <person name="White J."/>
            <person name="Yandava C."/>
            <person name="Izard J."/>
            <person name="Baranova O.V."/>
            <person name="Blanton J.M."/>
            <person name="Tanner A.C."/>
            <person name="Dewhirst F.E."/>
            <person name="Haas B."/>
            <person name="Nusbaum C."/>
            <person name="Birren B."/>
        </authorList>
    </citation>
    <scope>NUCLEOTIDE SEQUENCE [LARGE SCALE GENOMIC DNA]</scope>
    <source>
        <strain evidence="7">1-1 BBBD Race 1</strain>
    </source>
</reference>